<evidence type="ECO:0000256" key="7">
    <source>
        <dbReference type="ARBA" id="ARBA00023136"/>
    </source>
</evidence>
<evidence type="ECO:0000256" key="8">
    <source>
        <dbReference type="SAM" id="Phobius"/>
    </source>
</evidence>
<evidence type="ECO:0000256" key="5">
    <source>
        <dbReference type="ARBA" id="ARBA00022801"/>
    </source>
</evidence>
<keyword evidence="4 8" id="KW-0812">Transmembrane</keyword>
<evidence type="ECO:0000256" key="1">
    <source>
        <dbReference type="ARBA" id="ARBA00022475"/>
    </source>
</evidence>
<dbReference type="GO" id="GO:0009372">
    <property type="term" value="P:quorum sensing"/>
    <property type="evidence" value="ECO:0007669"/>
    <property type="project" value="UniProtKB-KW"/>
</dbReference>
<dbReference type="Pfam" id="PF04647">
    <property type="entry name" value="AgrB"/>
    <property type="match status" value="1"/>
</dbReference>
<dbReference type="GO" id="GO:0016020">
    <property type="term" value="C:membrane"/>
    <property type="evidence" value="ECO:0007669"/>
    <property type="project" value="InterPro"/>
</dbReference>
<dbReference type="InterPro" id="IPR006741">
    <property type="entry name" value="AgrB"/>
</dbReference>
<keyword evidence="12" id="KW-1185">Reference proteome</keyword>
<evidence type="ECO:0000313" key="12">
    <source>
        <dbReference type="Proteomes" id="UP000480929"/>
    </source>
</evidence>
<keyword evidence="5" id="KW-0378">Hydrolase</keyword>
<feature type="transmembrane region" description="Helical" evidence="8">
    <location>
        <begin position="32"/>
        <end position="65"/>
    </location>
</feature>
<dbReference type="Proteomes" id="UP000480929">
    <property type="component" value="Unassembled WGS sequence"/>
</dbReference>
<accession>A0A6N7S275</accession>
<dbReference type="GO" id="GO:0008233">
    <property type="term" value="F:peptidase activity"/>
    <property type="evidence" value="ECO:0007669"/>
    <property type="project" value="UniProtKB-KW"/>
</dbReference>
<feature type="transmembrane region" description="Helical" evidence="8">
    <location>
        <begin position="103"/>
        <end position="119"/>
    </location>
</feature>
<evidence type="ECO:0000256" key="3">
    <source>
        <dbReference type="ARBA" id="ARBA00022670"/>
    </source>
</evidence>
<evidence type="ECO:0008006" key="13">
    <source>
        <dbReference type="Google" id="ProtNLM"/>
    </source>
</evidence>
<evidence type="ECO:0000313" key="9">
    <source>
        <dbReference type="EMBL" id="MSA87745.1"/>
    </source>
</evidence>
<name>A0A6N7S275_9FIRM</name>
<evidence type="ECO:0000313" key="10">
    <source>
        <dbReference type="EMBL" id="MSC31540.1"/>
    </source>
</evidence>
<evidence type="ECO:0000256" key="6">
    <source>
        <dbReference type="ARBA" id="ARBA00022989"/>
    </source>
</evidence>
<dbReference type="SMART" id="SM00793">
    <property type="entry name" value="AgrB"/>
    <property type="match status" value="1"/>
</dbReference>
<keyword evidence="2" id="KW-0673">Quorum sensing</keyword>
<comment type="caution">
    <text evidence="9">The sequence shown here is derived from an EMBL/GenBank/DDBJ whole genome shotgun (WGS) entry which is preliminary data.</text>
</comment>
<dbReference type="GO" id="GO:0006508">
    <property type="term" value="P:proteolysis"/>
    <property type="evidence" value="ECO:0007669"/>
    <property type="project" value="UniProtKB-KW"/>
</dbReference>
<evidence type="ECO:0000313" key="11">
    <source>
        <dbReference type="Proteomes" id="UP000433575"/>
    </source>
</evidence>
<keyword evidence="7 8" id="KW-0472">Membrane</keyword>
<dbReference type="EMBL" id="WKPJ01000001">
    <property type="protein sequence ID" value="MSA87745.1"/>
    <property type="molecule type" value="Genomic_DNA"/>
</dbReference>
<keyword evidence="1" id="KW-1003">Cell membrane</keyword>
<keyword evidence="3" id="KW-0645">Protease</keyword>
<dbReference type="RefSeq" id="WP_154237458.1">
    <property type="nucleotide sequence ID" value="NZ_CALJPI010000253.1"/>
</dbReference>
<keyword evidence="6 8" id="KW-1133">Transmembrane helix</keyword>
<organism evidence="9 11">
    <name type="scientific">Holdemania massiliensis</name>
    <dbReference type="NCBI Taxonomy" id="1468449"/>
    <lineage>
        <taxon>Bacteria</taxon>
        <taxon>Bacillati</taxon>
        <taxon>Bacillota</taxon>
        <taxon>Erysipelotrichia</taxon>
        <taxon>Erysipelotrichales</taxon>
        <taxon>Erysipelotrichaceae</taxon>
        <taxon>Holdemania</taxon>
    </lineage>
</organism>
<dbReference type="Proteomes" id="UP000433575">
    <property type="component" value="Unassembled WGS sequence"/>
</dbReference>
<sequence>MRNFSLKLGRWLNGQLNEPVNENDLRFGIENLLIQGILILCMTGIALVFNCVQEMLVFMLSLVAVRSFTGGIHLHRFSHCLLVTHSVCFGCIALTQFIPNPGIYVLLDLLSLGIIWKWAPDMRYKRRKTEQDRQRARQLSRILTSICGIFSVIELLAINQGMGRIIACSLTASAISLALAQKTVQ</sequence>
<proteinExistence type="predicted"/>
<dbReference type="EMBL" id="WKPI01000001">
    <property type="protein sequence ID" value="MSC31540.1"/>
    <property type="molecule type" value="Genomic_DNA"/>
</dbReference>
<evidence type="ECO:0000256" key="4">
    <source>
        <dbReference type="ARBA" id="ARBA00022692"/>
    </source>
</evidence>
<dbReference type="OrthoDB" id="2854767at2"/>
<protein>
    <recommendedName>
        <fullName evidence="13">Accessory regulator AgrB</fullName>
    </recommendedName>
</protein>
<gene>
    <name evidence="10" type="ORF">GKD88_00160</name>
    <name evidence="9" type="ORF">GKE08_00155</name>
</gene>
<reference evidence="11 12" key="1">
    <citation type="journal article" date="2019" name="Nat. Med.">
        <title>A library of human gut bacterial isolates paired with longitudinal multiomics data enables mechanistic microbiome research.</title>
        <authorList>
            <person name="Poyet M."/>
            <person name="Groussin M."/>
            <person name="Gibbons S.M."/>
            <person name="Avila-Pacheco J."/>
            <person name="Jiang X."/>
            <person name="Kearney S.M."/>
            <person name="Perrotta A.R."/>
            <person name="Berdy B."/>
            <person name="Zhao S."/>
            <person name="Lieberman T.D."/>
            <person name="Swanson P.K."/>
            <person name="Smith M."/>
            <person name="Roesemann S."/>
            <person name="Alexander J.E."/>
            <person name="Rich S.A."/>
            <person name="Livny J."/>
            <person name="Vlamakis H."/>
            <person name="Clish C."/>
            <person name="Bullock K."/>
            <person name="Deik A."/>
            <person name="Scott J."/>
            <person name="Pierce K.A."/>
            <person name="Xavier R.J."/>
            <person name="Alm E.J."/>
        </authorList>
    </citation>
    <scope>NUCLEOTIDE SEQUENCE [LARGE SCALE GENOMIC DNA]</scope>
    <source>
        <strain evidence="9 11">BIOML-A4</strain>
        <strain evidence="10 12">BIOML-A5</strain>
    </source>
</reference>
<feature type="transmembrane region" description="Helical" evidence="8">
    <location>
        <begin position="164"/>
        <end position="180"/>
    </location>
</feature>
<evidence type="ECO:0000256" key="2">
    <source>
        <dbReference type="ARBA" id="ARBA00022654"/>
    </source>
</evidence>
<feature type="transmembrane region" description="Helical" evidence="8">
    <location>
        <begin position="139"/>
        <end position="158"/>
    </location>
</feature>
<dbReference type="AlphaFoldDB" id="A0A6N7S275"/>